<dbReference type="GO" id="GO:0005829">
    <property type="term" value="C:cytosol"/>
    <property type="evidence" value="ECO:0007669"/>
    <property type="project" value="TreeGrafter"/>
</dbReference>
<evidence type="ECO:0000256" key="1">
    <source>
        <dbReference type="ARBA" id="ARBA00022490"/>
    </source>
</evidence>
<name>A0A644XDF3_9ZZZZ</name>
<dbReference type="AlphaFoldDB" id="A0A644XDF3"/>
<dbReference type="HAMAP" id="MF_00167">
    <property type="entry name" value="CsrA"/>
    <property type="match status" value="1"/>
</dbReference>
<dbReference type="InterPro" id="IPR036107">
    <property type="entry name" value="CsrA_sf"/>
</dbReference>
<accession>A0A644XDF3</accession>
<comment type="caution">
    <text evidence="5">The sequence shown here is derived from an EMBL/GenBank/DDBJ whole genome shotgun (WGS) entry which is preliminary data.</text>
</comment>
<reference evidence="5" key="1">
    <citation type="submission" date="2019-08" db="EMBL/GenBank/DDBJ databases">
        <authorList>
            <person name="Kucharzyk K."/>
            <person name="Murdoch R.W."/>
            <person name="Higgins S."/>
            <person name="Loffler F."/>
        </authorList>
    </citation>
    <scope>NUCLEOTIDE SEQUENCE</scope>
</reference>
<dbReference type="GO" id="GO:0048027">
    <property type="term" value="F:mRNA 5'-UTR binding"/>
    <property type="evidence" value="ECO:0007669"/>
    <property type="project" value="TreeGrafter"/>
</dbReference>
<keyword evidence="3" id="KW-0810">Translation regulation</keyword>
<dbReference type="Pfam" id="PF02599">
    <property type="entry name" value="CsrA"/>
    <property type="match status" value="1"/>
</dbReference>
<dbReference type="Gene3D" id="2.60.40.4380">
    <property type="entry name" value="Translational regulator CsrA"/>
    <property type="match status" value="1"/>
</dbReference>
<dbReference type="GO" id="GO:0006109">
    <property type="term" value="P:regulation of carbohydrate metabolic process"/>
    <property type="evidence" value="ECO:0007669"/>
    <property type="project" value="InterPro"/>
</dbReference>
<sequence length="76" mass="8578">MLSLLVITRKKGESILIGDDIEISISKIEDGSVKLAIKAPKEMTILRKELYEEVQNQNKEATKINIELLNILGKKK</sequence>
<dbReference type="NCBIfam" id="NF002469">
    <property type="entry name" value="PRK01712.1"/>
    <property type="match status" value="1"/>
</dbReference>
<protein>
    <submittedName>
        <fullName evidence="5">Carbon storage regulator</fullName>
    </submittedName>
</protein>
<dbReference type="InterPro" id="IPR003751">
    <property type="entry name" value="CsrA"/>
</dbReference>
<keyword evidence="1" id="KW-0963">Cytoplasm</keyword>
<keyword evidence="2" id="KW-0678">Repressor</keyword>
<dbReference type="SUPFAM" id="SSF117130">
    <property type="entry name" value="CsrA-like"/>
    <property type="match status" value="1"/>
</dbReference>
<dbReference type="PANTHER" id="PTHR34984">
    <property type="entry name" value="CARBON STORAGE REGULATOR"/>
    <property type="match status" value="1"/>
</dbReference>
<evidence type="ECO:0000256" key="2">
    <source>
        <dbReference type="ARBA" id="ARBA00022491"/>
    </source>
</evidence>
<gene>
    <name evidence="5" type="primary">csrA_5</name>
    <name evidence="5" type="ORF">SDC9_60157</name>
</gene>
<evidence type="ECO:0000313" key="5">
    <source>
        <dbReference type="EMBL" id="MPM13798.1"/>
    </source>
</evidence>
<dbReference type="NCBIfam" id="TIGR00202">
    <property type="entry name" value="csrA"/>
    <property type="match status" value="1"/>
</dbReference>
<dbReference type="GO" id="GO:0006402">
    <property type="term" value="P:mRNA catabolic process"/>
    <property type="evidence" value="ECO:0007669"/>
    <property type="project" value="InterPro"/>
</dbReference>
<dbReference type="FunFam" id="2.60.40.4380:FF:000002">
    <property type="entry name" value="Translational regulator CsrA"/>
    <property type="match status" value="1"/>
</dbReference>
<proteinExistence type="inferred from homology"/>
<evidence type="ECO:0000256" key="4">
    <source>
        <dbReference type="ARBA" id="ARBA00022884"/>
    </source>
</evidence>
<organism evidence="5">
    <name type="scientific">bioreactor metagenome</name>
    <dbReference type="NCBI Taxonomy" id="1076179"/>
    <lineage>
        <taxon>unclassified sequences</taxon>
        <taxon>metagenomes</taxon>
        <taxon>ecological metagenomes</taxon>
    </lineage>
</organism>
<keyword evidence="4" id="KW-0694">RNA-binding</keyword>
<dbReference type="PANTHER" id="PTHR34984:SF1">
    <property type="entry name" value="CARBON STORAGE REGULATOR"/>
    <property type="match status" value="1"/>
</dbReference>
<evidence type="ECO:0000256" key="3">
    <source>
        <dbReference type="ARBA" id="ARBA00022845"/>
    </source>
</evidence>
<dbReference type="GO" id="GO:0045947">
    <property type="term" value="P:negative regulation of translational initiation"/>
    <property type="evidence" value="ECO:0007669"/>
    <property type="project" value="TreeGrafter"/>
</dbReference>
<dbReference type="EMBL" id="VSSQ01002174">
    <property type="protein sequence ID" value="MPM13798.1"/>
    <property type="molecule type" value="Genomic_DNA"/>
</dbReference>